<keyword evidence="3" id="KW-1185">Reference proteome</keyword>
<protein>
    <recommendedName>
        <fullName evidence="4">RNMT-activating mini protein</fullName>
    </recommendedName>
</protein>
<feature type="region of interest" description="Disordered" evidence="1">
    <location>
        <begin position="58"/>
        <end position="95"/>
    </location>
</feature>
<evidence type="ECO:0008006" key="4">
    <source>
        <dbReference type="Google" id="ProtNLM"/>
    </source>
</evidence>
<dbReference type="GO" id="GO:0106005">
    <property type="term" value="P:RNA 5'-cap (guanine-N7)-methylation"/>
    <property type="evidence" value="ECO:0007669"/>
    <property type="project" value="InterPro"/>
</dbReference>
<dbReference type="InterPro" id="IPR028271">
    <property type="entry name" value="RAMAC"/>
</dbReference>
<gene>
    <name evidence="2" type="ORF">Zmor_014188</name>
</gene>
<organism evidence="2 3">
    <name type="scientific">Zophobas morio</name>
    <dbReference type="NCBI Taxonomy" id="2755281"/>
    <lineage>
        <taxon>Eukaryota</taxon>
        <taxon>Metazoa</taxon>
        <taxon>Ecdysozoa</taxon>
        <taxon>Arthropoda</taxon>
        <taxon>Hexapoda</taxon>
        <taxon>Insecta</taxon>
        <taxon>Pterygota</taxon>
        <taxon>Neoptera</taxon>
        <taxon>Endopterygota</taxon>
        <taxon>Coleoptera</taxon>
        <taxon>Polyphaga</taxon>
        <taxon>Cucujiformia</taxon>
        <taxon>Tenebrionidae</taxon>
        <taxon>Zophobas</taxon>
    </lineage>
</organism>
<dbReference type="GO" id="GO:0003723">
    <property type="term" value="F:RNA binding"/>
    <property type="evidence" value="ECO:0007669"/>
    <property type="project" value="InterPro"/>
</dbReference>
<proteinExistence type="predicted"/>
<dbReference type="EMBL" id="JALNTZ010000004">
    <property type="protein sequence ID" value="KAJ3655044.1"/>
    <property type="molecule type" value="Genomic_DNA"/>
</dbReference>
<reference evidence="2" key="1">
    <citation type="journal article" date="2023" name="G3 (Bethesda)">
        <title>Whole genome assemblies of Zophobas morio and Tenebrio molitor.</title>
        <authorList>
            <person name="Kaur S."/>
            <person name="Stinson S.A."/>
            <person name="diCenzo G.C."/>
        </authorList>
    </citation>
    <scope>NUCLEOTIDE SEQUENCE</scope>
    <source>
        <strain evidence="2">QUZm001</strain>
    </source>
</reference>
<sequence length="95" mass="11699">MSTVTLTREQEAFLQECALEFSDRFTDADLEYKKIFEMGIPQPPIMCPWYGRARFNNRERGDGRYNDRRDYRSDRSDNYRDRNSYYKDHSRYRPY</sequence>
<dbReference type="Proteomes" id="UP001168821">
    <property type="component" value="Unassembled WGS sequence"/>
</dbReference>
<comment type="caution">
    <text evidence="2">The sequence shown here is derived from an EMBL/GenBank/DDBJ whole genome shotgun (WGS) entry which is preliminary data.</text>
</comment>
<dbReference type="GO" id="GO:0031533">
    <property type="term" value="C:mRNA capping enzyme complex"/>
    <property type="evidence" value="ECO:0007669"/>
    <property type="project" value="InterPro"/>
</dbReference>
<evidence type="ECO:0000313" key="2">
    <source>
        <dbReference type="EMBL" id="KAJ3655044.1"/>
    </source>
</evidence>
<dbReference type="AlphaFoldDB" id="A0AA38MGP8"/>
<name>A0AA38MGP8_9CUCU</name>
<dbReference type="Pfam" id="PF15320">
    <property type="entry name" value="RAM"/>
    <property type="match status" value="1"/>
</dbReference>
<evidence type="ECO:0000313" key="3">
    <source>
        <dbReference type="Proteomes" id="UP001168821"/>
    </source>
</evidence>
<accession>A0AA38MGP8</accession>
<evidence type="ECO:0000256" key="1">
    <source>
        <dbReference type="SAM" id="MobiDB-lite"/>
    </source>
</evidence>